<reference evidence="1" key="1">
    <citation type="journal article" date="2020" name="Stud. Mycol.">
        <title>101 Dothideomycetes genomes: a test case for predicting lifestyles and emergence of pathogens.</title>
        <authorList>
            <person name="Haridas S."/>
            <person name="Albert R."/>
            <person name="Binder M."/>
            <person name="Bloem J."/>
            <person name="Labutti K."/>
            <person name="Salamov A."/>
            <person name="Andreopoulos B."/>
            <person name="Baker S."/>
            <person name="Barry K."/>
            <person name="Bills G."/>
            <person name="Bluhm B."/>
            <person name="Cannon C."/>
            <person name="Castanera R."/>
            <person name="Culley D."/>
            <person name="Daum C."/>
            <person name="Ezra D."/>
            <person name="Gonzalez J."/>
            <person name="Henrissat B."/>
            <person name="Kuo A."/>
            <person name="Liang C."/>
            <person name="Lipzen A."/>
            <person name="Lutzoni F."/>
            <person name="Magnuson J."/>
            <person name="Mondo S."/>
            <person name="Nolan M."/>
            <person name="Ohm R."/>
            <person name="Pangilinan J."/>
            <person name="Park H.-J."/>
            <person name="Ramirez L."/>
            <person name="Alfaro M."/>
            <person name="Sun H."/>
            <person name="Tritt A."/>
            <person name="Yoshinaga Y."/>
            <person name="Zwiers L.-H."/>
            <person name="Turgeon B."/>
            <person name="Goodwin S."/>
            <person name="Spatafora J."/>
            <person name="Crous P."/>
            <person name="Grigoriev I."/>
        </authorList>
    </citation>
    <scope>NUCLEOTIDE SEQUENCE</scope>
    <source>
        <strain evidence="1">CBS 121410</strain>
    </source>
</reference>
<evidence type="ECO:0000313" key="1">
    <source>
        <dbReference type="EMBL" id="KAF2083464.1"/>
    </source>
</evidence>
<accession>A0A9P4HP99</accession>
<dbReference type="OrthoDB" id="4392610at2759"/>
<organism evidence="1 2">
    <name type="scientific">Saccharata proteae CBS 121410</name>
    <dbReference type="NCBI Taxonomy" id="1314787"/>
    <lineage>
        <taxon>Eukaryota</taxon>
        <taxon>Fungi</taxon>
        <taxon>Dikarya</taxon>
        <taxon>Ascomycota</taxon>
        <taxon>Pezizomycotina</taxon>
        <taxon>Dothideomycetes</taxon>
        <taxon>Dothideomycetes incertae sedis</taxon>
        <taxon>Botryosphaeriales</taxon>
        <taxon>Saccharataceae</taxon>
        <taxon>Saccharata</taxon>
    </lineage>
</organism>
<proteinExistence type="predicted"/>
<dbReference type="EMBL" id="ML978779">
    <property type="protein sequence ID" value="KAF2083464.1"/>
    <property type="molecule type" value="Genomic_DNA"/>
</dbReference>
<gene>
    <name evidence="1" type="ORF">K490DRAFT_51568</name>
</gene>
<dbReference type="AlphaFoldDB" id="A0A9P4HP99"/>
<keyword evidence="2" id="KW-1185">Reference proteome</keyword>
<evidence type="ECO:0000313" key="2">
    <source>
        <dbReference type="Proteomes" id="UP000799776"/>
    </source>
</evidence>
<comment type="caution">
    <text evidence="1">The sequence shown here is derived from an EMBL/GenBank/DDBJ whole genome shotgun (WGS) entry which is preliminary data.</text>
</comment>
<protein>
    <submittedName>
        <fullName evidence="1">DUF1763-domain-containing protein</fullName>
    </submittedName>
</protein>
<dbReference type="Proteomes" id="UP000799776">
    <property type="component" value="Unassembled WGS sequence"/>
</dbReference>
<sequence length="127" mass="14995">MSASRQDILRAYRHIFTHSLRAVQYSTPSRYTVRDRLRHVFRTNSPEAFDQAKIDNTIEFLKGATREKGIEHKVVKTLVDIWWDEPTFRRKPQAHNAKEVIRATRTAHDPMYHAIRMLNESMGMCIQ</sequence>
<name>A0A9P4HP99_9PEZI</name>